<dbReference type="SUPFAM" id="SSF51905">
    <property type="entry name" value="FAD/NAD(P)-binding domain"/>
    <property type="match status" value="1"/>
</dbReference>
<dbReference type="EMBL" id="JANLCM010000001">
    <property type="protein sequence ID" value="MCS5717358.1"/>
    <property type="molecule type" value="Genomic_DNA"/>
</dbReference>
<keyword evidence="8" id="KW-1185">Reference proteome</keyword>
<dbReference type="Pfam" id="PF01593">
    <property type="entry name" value="Amino_oxidase"/>
    <property type="match status" value="2"/>
</dbReference>
<dbReference type="EC" id="1.-.-.-" evidence="7"/>
<dbReference type="InterPro" id="IPR036188">
    <property type="entry name" value="FAD/NAD-bd_sf"/>
</dbReference>
<dbReference type="InterPro" id="IPR002937">
    <property type="entry name" value="Amino_oxidase"/>
</dbReference>
<feature type="region of interest" description="Disordered" evidence="5">
    <location>
        <begin position="594"/>
        <end position="621"/>
    </location>
</feature>
<accession>A0ABT2GMA2</accession>
<feature type="domain" description="Amine oxidase" evidence="6">
    <location>
        <begin position="15"/>
        <end position="257"/>
    </location>
</feature>
<gene>
    <name evidence="7" type="primary">crtI</name>
    <name evidence="7" type="ORF">N1027_04315</name>
</gene>
<evidence type="ECO:0000259" key="6">
    <source>
        <dbReference type="Pfam" id="PF01593"/>
    </source>
</evidence>
<dbReference type="GO" id="GO:0016491">
    <property type="term" value="F:oxidoreductase activity"/>
    <property type="evidence" value="ECO:0007669"/>
    <property type="project" value="UniProtKB-KW"/>
</dbReference>
<evidence type="ECO:0000313" key="8">
    <source>
        <dbReference type="Proteomes" id="UP001165584"/>
    </source>
</evidence>
<evidence type="ECO:0000256" key="5">
    <source>
        <dbReference type="SAM" id="MobiDB-lite"/>
    </source>
</evidence>
<dbReference type="Gene3D" id="3.50.50.60">
    <property type="entry name" value="FAD/NAD(P)-binding domain"/>
    <property type="match status" value="2"/>
</dbReference>
<sequence length="621" mass="66092">MTTTAKTAIVIGGGISGLASAALLAREGHAVTLLEKNERVGGRAGVWEHDGFRFDTGPSWYLMPEVFDHFFRLLGTSAAEQLDLVKLDPGYRVYFEGEFASIDIAASRDENLELFETIEPGAGVRMSGYLDSAASTYELAKEYFLYSTFEKVSPLFTGAVLKRLPRLTRLLTEPLAGFAARTVRDPRLQQVLGYPAVFLGTSPYAAPSMYHLMSHLDLDEGVLYPRGGIAAVIDAIERLAVAEGVTIVTGAEVSRIVMEVESAPPAAPGPVDVYDYETTEFDTNVIDRDELRRMLSGEEPAPTRSASGAAAAAPDARAVSNAAPVTDIPTPASTRPRVGGVHYTDADGRAHSLEAGLVVSTADLWHTETAMLLPELQTYPEAYWQKKVAGPSALLVMLGVRGELPQLEHHTLFFTKSWKSDFEKIFGTGTGATPHRTSVPDPASIYVCRPSATDDAVAPEGHENLFVLVPIPADPSIGAGGIDGAGDARVEALADAAIAQIADWAGIPDLAERVVVRRTVGPADFAADLNSWKGTALGPAHTLRQSAFFRARNVSTKVDGLYYAGASTTPGIGLPMCLISAELVIKRLHGDTSTGPLPEPLGAVRPGAPVDPQPGAPADRR</sequence>
<comment type="similarity">
    <text evidence="4">Belongs to the carotenoid/retinoid oxidoreductase family.</text>
</comment>
<dbReference type="PANTHER" id="PTHR43734">
    <property type="entry name" value="PHYTOENE DESATURASE"/>
    <property type="match status" value="1"/>
</dbReference>
<feature type="region of interest" description="Disordered" evidence="5">
    <location>
        <begin position="296"/>
        <end position="338"/>
    </location>
</feature>
<evidence type="ECO:0000256" key="3">
    <source>
        <dbReference type="ARBA" id="ARBA00023002"/>
    </source>
</evidence>
<evidence type="ECO:0000256" key="4">
    <source>
        <dbReference type="RuleBase" id="RU362075"/>
    </source>
</evidence>
<keyword evidence="2 4" id="KW-0125">Carotenoid biosynthesis</keyword>
<evidence type="ECO:0000256" key="2">
    <source>
        <dbReference type="ARBA" id="ARBA00022746"/>
    </source>
</evidence>
<feature type="compositionally biased region" description="Low complexity" evidence="5">
    <location>
        <begin position="300"/>
        <end position="324"/>
    </location>
</feature>
<protein>
    <submittedName>
        <fullName evidence="7">Phytoene desaturase family protein</fullName>
        <ecNumber evidence="7">1.-.-.-</ecNumber>
    </submittedName>
</protein>
<comment type="caution">
    <text evidence="7">The sequence shown here is derived from an EMBL/GenBank/DDBJ whole genome shotgun (WGS) entry which is preliminary data.</text>
</comment>
<dbReference type="Proteomes" id="UP001165584">
    <property type="component" value="Unassembled WGS sequence"/>
</dbReference>
<evidence type="ECO:0000313" key="7">
    <source>
        <dbReference type="EMBL" id="MCS5717358.1"/>
    </source>
</evidence>
<reference evidence="7" key="1">
    <citation type="submission" date="2022-08" db="EMBL/GenBank/DDBJ databases">
        <authorList>
            <person name="Deng Y."/>
            <person name="Han X.-F."/>
            <person name="Zhang Y.-Q."/>
        </authorList>
    </citation>
    <scope>NUCLEOTIDE SEQUENCE</scope>
    <source>
        <strain evidence="7">CPCC 205763</strain>
    </source>
</reference>
<dbReference type="RefSeq" id="WP_259505533.1">
    <property type="nucleotide sequence ID" value="NZ_JANLCM010000001.1"/>
</dbReference>
<feature type="domain" description="Amine oxidase" evidence="6">
    <location>
        <begin position="323"/>
        <end position="582"/>
    </location>
</feature>
<name>A0ABT2GMA2_9MICO</name>
<evidence type="ECO:0000256" key="1">
    <source>
        <dbReference type="ARBA" id="ARBA00004829"/>
    </source>
</evidence>
<proteinExistence type="inferred from homology"/>
<dbReference type="InterPro" id="IPR014105">
    <property type="entry name" value="Carotenoid/retinoid_OxRdtase"/>
</dbReference>
<dbReference type="NCBIfam" id="TIGR02734">
    <property type="entry name" value="crtI_fam"/>
    <property type="match status" value="2"/>
</dbReference>
<dbReference type="PANTHER" id="PTHR43734:SF1">
    <property type="entry name" value="PHYTOENE DESATURASE"/>
    <property type="match status" value="1"/>
</dbReference>
<organism evidence="7 8">
    <name type="scientific">Herbiconiux aconitum</name>
    <dbReference type="NCBI Taxonomy" id="2970913"/>
    <lineage>
        <taxon>Bacteria</taxon>
        <taxon>Bacillati</taxon>
        <taxon>Actinomycetota</taxon>
        <taxon>Actinomycetes</taxon>
        <taxon>Micrococcales</taxon>
        <taxon>Microbacteriaceae</taxon>
        <taxon>Herbiconiux</taxon>
    </lineage>
</organism>
<keyword evidence="3 4" id="KW-0560">Oxidoreductase</keyword>
<comment type="pathway">
    <text evidence="1 4">Carotenoid biosynthesis.</text>
</comment>